<dbReference type="Gene3D" id="1.10.1080.10">
    <property type="entry name" value="Glutathione Synthetase, Chain A, domain 3"/>
    <property type="match status" value="1"/>
</dbReference>
<dbReference type="InterPro" id="IPR004887">
    <property type="entry name" value="GSH_synth_subst-bd"/>
</dbReference>
<feature type="binding site" evidence="11">
    <location>
        <position position="154"/>
    </location>
    <ligand>
        <name>ATP</name>
        <dbReference type="ChEBI" id="CHEBI:30616"/>
    </ligand>
</feature>
<feature type="binding site" evidence="11">
    <location>
        <position position="405"/>
    </location>
    <ligand>
        <name>ATP</name>
        <dbReference type="ChEBI" id="CHEBI:30616"/>
    </ligand>
</feature>
<dbReference type="PANTHER" id="PTHR11130">
    <property type="entry name" value="GLUTATHIONE SYNTHETASE"/>
    <property type="match status" value="1"/>
</dbReference>
<dbReference type="InterPro" id="IPR016185">
    <property type="entry name" value="PreATP-grasp_dom_sf"/>
</dbReference>
<comment type="caution">
    <text evidence="14">The sequence shown here is derived from an EMBL/GenBank/DDBJ whole genome shotgun (WGS) entry which is preliminary data.</text>
</comment>
<dbReference type="GO" id="GO:0000287">
    <property type="term" value="F:magnesium ion binding"/>
    <property type="evidence" value="ECO:0007669"/>
    <property type="project" value="UniProtKB-UniRule"/>
</dbReference>
<dbReference type="PANTHER" id="PTHR11130:SF0">
    <property type="entry name" value="GLUTATHIONE SYNTHETASE"/>
    <property type="match status" value="1"/>
</dbReference>
<evidence type="ECO:0000256" key="6">
    <source>
        <dbReference type="ARBA" id="ARBA00022723"/>
    </source>
</evidence>
<dbReference type="STRING" id="154538.A0A1M2VU71"/>
<evidence type="ECO:0000256" key="10">
    <source>
        <dbReference type="PIRNR" id="PIRNR001558"/>
    </source>
</evidence>
<feature type="binding site" evidence="11">
    <location>
        <position position="486"/>
    </location>
    <ligand>
        <name>ATP</name>
        <dbReference type="ChEBI" id="CHEBI:30616"/>
    </ligand>
</feature>
<dbReference type="InterPro" id="IPR014049">
    <property type="entry name" value="Glutathione_synthase_N_euk"/>
</dbReference>
<dbReference type="InterPro" id="IPR037013">
    <property type="entry name" value="GSH-S_sub-bd_sf"/>
</dbReference>
<evidence type="ECO:0000256" key="5">
    <source>
        <dbReference type="ARBA" id="ARBA00022684"/>
    </source>
</evidence>
<dbReference type="Pfam" id="PF03917">
    <property type="entry name" value="GSH_synth_ATP"/>
    <property type="match status" value="1"/>
</dbReference>
<dbReference type="SUPFAM" id="SSF56059">
    <property type="entry name" value="Glutathione synthetase ATP-binding domain-like"/>
    <property type="match status" value="1"/>
</dbReference>
<evidence type="ECO:0000256" key="4">
    <source>
        <dbReference type="ARBA" id="ARBA00022598"/>
    </source>
</evidence>
<evidence type="ECO:0000313" key="14">
    <source>
        <dbReference type="EMBL" id="OJT11145.1"/>
    </source>
</evidence>
<comment type="catalytic activity">
    <reaction evidence="10">
        <text>gamma-L-glutamyl-L-cysteine + glycine + ATP = glutathione + ADP + phosphate + H(+)</text>
        <dbReference type="Rhea" id="RHEA:13557"/>
        <dbReference type="ChEBI" id="CHEBI:15378"/>
        <dbReference type="ChEBI" id="CHEBI:30616"/>
        <dbReference type="ChEBI" id="CHEBI:43474"/>
        <dbReference type="ChEBI" id="CHEBI:57305"/>
        <dbReference type="ChEBI" id="CHEBI:57925"/>
        <dbReference type="ChEBI" id="CHEBI:58173"/>
        <dbReference type="ChEBI" id="CHEBI:456216"/>
        <dbReference type="EC" id="6.3.2.3"/>
    </reaction>
</comment>
<dbReference type="AlphaFoldDB" id="A0A1M2VU71"/>
<keyword evidence="4 10" id="KW-0436">Ligase</keyword>
<keyword evidence="9 10" id="KW-0460">Magnesium</keyword>
<keyword evidence="7 10" id="KW-0547">Nucleotide-binding</keyword>
<evidence type="ECO:0000256" key="11">
    <source>
        <dbReference type="PIRSR" id="PIRSR001558-1"/>
    </source>
</evidence>
<dbReference type="Gene3D" id="3.30.1490.80">
    <property type="match status" value="1"/>
</dbReference>
<evidence type="ECO:0000256" key="7">
    <source>
        <dbReference type="ARBA" id="ARBA00022741"/>
    </source>
</evidence>
<dbReference type="EMBL" id="MNAD01000683">
    <property type="protein sequence ID" value="OJT11145.1"/>
    <property type="molecule type" value="Genomic_DNA"/>
</dbReference>
<dbReference type="InterPro" id="IPR005615">
    <property type="entry name" value="Glutathione_synthase"/>
</dbReference>
<dbReference type="SUPFAM" id="SSF52440">
    <property type="entry name" value="PreATP-grasp domain"/>
    <property type="match status" value="1"/>
</dbReference>
<keyword evidence="15" id="KW-1185">Reference proteome</keyword>
<dbReference type="EC" id="6.3.2.3" evidence="10"/>
<dbReference type="PIRSF" id="PIRSF001558">
    <property type="entry name" value="GSHase"/>
    <property type="match status" value="1"/>
</dbReference>
<evidence type="ECO:0000256" key="12">
    <source>
        <dbReference type="PIRSR" id="PIRSR001558-2"/>
    </source>
</evidence>
<feature type="binding site" evidence="12">
    <location>
        <position position="156"/>
    </location>
    <ligand>
        <name>Mg(2+)</name>
        <dbReference type="ChEBI" id="CHEBI:18420"/>
    </ligand>
</feature>
<feature type="binding site" evidence="11">
    <location>
        <position position="134"/>
    </location>
    <ligand>
        <name>substrate</name>
    </ligand>
</feature>
<reference evidence="14 15" key="1">
    <citation type="submission" date="2016-10" db="EMBL/GenBank/DDBJ databases">
        <title>Genome sequence of the basidiomycete white-rot fungus Trametes pubescens.</title>
        <authorList>
            <person name="Makela M.R."/>
            <person name="Granchi Z."/>
            <person name="Peng M."/>
            <person name="De Vries R.P."/>
            <person name="Grigoriev I."/>
            <person name="Riley R."/>
            <person name="Hilden K."/>
        </authorList>
    </citation>
    <scope>NUCLEOTIDE SEQUENCE [LARGE SCALE GENOMIC DNA]</scope>
    <source>
        <strain evidence="14 15">FBCC735</strain>
    </source>
</reference>
<protein>
    <recommendedName>
        <fullName evidence="10">Glutathione synthetase</fullName>
        <shortName evidence="10">GSH-S</shortName>
        <ecNumber evidence="10">6.3.2.3</ecNumber>
    </recommendedName>
</protein>
<name>A0A1M2VU71_TRAPU</name>
<feature type="binding site" evidence="12">
    <location>
        <position position="398"/>
    </location>
    <ligand>
        <name>Mg(2+)</name>
        <dbReference type="ChEBI" id="CHEBI:18420"/>
    </ligand>
</feature>
<feature type="binding site" evidence="11">
    <location>
        <position position="458"/>
    </location>
    <ligand>
        <name>ATP</name>
        <dbReference type="ChEBI" id="CHEBI:30616"/>
    </ligand>
</feature>
<dbReference type="Gene3D" id="3.40.50.1760">
    <property type="entry name" value="Glutathione synthase, substrate-binding domain superfamily, eukaryotic"/>
    <property type="match status" value="1"/>
</dbReference>
<dbReference type="GO" id="GO:0004363">
    <property type="term" value="F:glutathione synthase activity"/>
    <property type="evidence" value="ECO:0007669"/>
    <property type="project" value="UniProtKB-UniRule"/>
</dbReference>
<comment type="pathway">
    <text evidence="1 10">Sulfur metabolism; glutathione biosynthesis; glutathione from L-cysteine and L-glutamate: step 2/2.</text>
</comment>
<evidence type="ECO:0000256" key="2">
    <source>
        <dbReference type="ARBA" id="ARBA00010385"/>
    </source>
</evidence>
<organism evidence="14 15">
    <name type="scientific">Trametes pubescens</name>
    <name type="common">White-rot fungus</name>
    <dbReference type="NCBI Taxonomy" id="154538"/>
    <lineage>
        <taxon>Eukaryota</taxon>
        <taxon>Fungi</taxon>
        <taxon>Dikarya</taxon>
        <taxon>Basidiomycota</taxon>
        <taxon>Agaricomycotina</taxon>
        <taxon>Agaricomycetes</taxon>
        <taxon>Polyporales</taxon>
        <taxon>Polyporaceae</taxon>
        <taxon>Trametes</taxon>
    </lineage>
</organism>
<evidence type="ECO:0000256" key="8">
    <source>
        <dbReference type="ARBA" id="ARBA00022840"/>
    </source>
</evidence>
<dbReference type="Gene3D" id="3.30.470.20">
    <property type="entry name" value="ATP-grasp fold, B domain"/>
    <property type="match status" value="1"/>
</dbReference>
<evidence type="ECO:0000256" key="1">
    <source>
        <dbReference type="ARBA" id="ARBA00004965"/>
    </source>
</evidence>
<feature type="domain" description="Glutathione synthase substrate-binding" evidence="13">
    <location>
        <begin position="220"/>
        <end position="330"/>
    </location>
</feature>
<dbReference type="FunFam" id="3.30.1490.50:FF:000002">
    <property type="entry name" value="Glutathione synthetase"/>
    <property type="match status" value="1"/>
</dbReference>
<feature type="binding site" evidence="12">
    <location>
        <position position="154"/>
    </location>
    <ligand>
        <name>Mg(2+)</name>
        <dbReference type="ChEBI" id="CHEBI:18420"/>
    </ligand>
</feature>
<evidence type="ECO:0000313" key="15">
    <source>
        <dbReference type="Proteomes" id="UP000184267"/>
    </source>
</evidence>
<evidence type="ECO:0000259" key="13">
    <source>
        <dbReference type="Pfam" id="PF03199"/>
    </source>
</evidence>
<dbReference type="GO" id="GO:0005829">
    <property type="term" value="C:cytosol"/>
    <property type="evidence" value="ECO:0007669"/>
    <property type="project" value="TreeGrafter"/>
</dbReference>
<dbReference type="Pfam" id="PF03199">
    <property type="entry name" value="GSH_synthase"/>
    <property type="match status" value="1"/>
</dbReference>
<dbReference type="Gene3D" id="3.30.1490.50">
    <property type="match status" value="1"/>
</dbReference>
<dbReference type="NCBIfam" id="TIGR01986">
    <property type="entry name" value="glut_syn_euk"/>
    <property type="match status" value="1"/>
</dbReference>
<feature type="binding site" evidence="11">
    <location>
        <position position="333"/>
    </location>
    <ligand>
        <name>ATP</name>
        <dbReference type="ChEBI" id="CHEBI:30616"/>
    </ligand>
</feature>
<dbReference type="GO" id="GO:0005524">
    <property type="term" value="F:ATP binding"/>
    <property type="evidence" value="ECO:0007669"/>
    <property type="project" value="UniProtKB-UniRule"/>
</dbReference>
<dbReference type="FunFam" id="3.40.50.1760:FF:000001">
    <property type="entry name" value="Glutathione synthetase"/>
    <property type="match status" value="1"/>
</dbReference>
<feature type="binding site" evidence="11">
    <location>
        <begin position="394"/>
        <end position="403"/>
    </location>
    <ligand>
        <name>ATP</name>
        <dbReference type="ChEBI" id="CHEBI:30616"/>
    </ligand>
</feature>
<keyword evidence="8 10" id="KW-0067">ATP-binding</keyword>
<keyword evidence="5 10" id="KW-0317">Glutathione biosynthesis</keyword>
<accession>A0A1M2VU71</accession>
<feature type="binding site" evidence="11">
    <location>
        <begin position="427"/>
        <end position="430"/>
    </location>
    <ligand>
        <name>ATP</name>
        <dbReference type="ChEBI" id="CHEBI:30616"/>
    </ligand>
</feature>
<dbReference type="InterPro" id="IPR014709">
    <property type="entry name" value="Glutathione_synthase_C_euk"/>
</dbReference>
<evidence type="ECO:0000256" key="9">
    <source>
        <dbReference type="ARBA" id="ARBA00022842"/>
    </source>
</evidence>
<evidence type="ECO:0000256" key="3">
    <source>
        <dbReference type="ARBA" id="ARBA00011738"/>
    </source>
</evidence>
<keyword evidence="6 10" id="KW-0479">Metal-binding</keyword>
<dbReference type="OMA" id="NGLVMYP"/>
<feature type="binding site" evidence="11">
    <location>
        <position position="235"/>
    </location>
    <ligand>
        <name>substrate</name>
    </ligand>
</feature>
<feature type="binding site" evidence="11">
    <location>
        <position position="484"/>
    </location>
    <ligand>
        <name>substrate</name>
    </ligand>
</feature>
<dbReference type="InterPro" id="IPR014042">
    <property type="entry name" value="Glutathione_synthase_a-hlx"/>
</dbReference>
<feature type="binding site" evidence="11">
    <location>
        <position position="492"/>
    </location>
    <ligand>
        <name>ATP</name>
        <dbReference type="ChEBI" id="CHEBI:30616"/>
    </ligand>
</feature>
<comment type="cofactor">
    <cofactor evidence="10 12">
        <name>Mg(2+)</name>
        <dbReference type="ChEBI" id="CHEBI:18420"/>
    </cofactor>
    <text evidence="10 12">Binds 1 Mg(2+) ion per subunit.</text>
</comment>
<proteinExistence type="inferred from homology"/>
<gene>
    <name evidence="14" type="ORF">TRAPUB_12330</name>
</gene>
<sequence>MASSAPPQWPPEVTDEQREALTLLATTYALSHGLVYLPPTDGAQPPAPTSVIHAPLALFPSPFPRRQFELARSLQSNYNAMYARIAMAEDFLDAVMGAEVGVGRVDEFTGQLWRIWKRLRSEGITQLRHLGLFRSDYLLHKPEKGGPPQLKQVEFNTISSSFGALSQNVAQLHRHLLAKTEYYNSSPILKMENMPPNDTIAGLAEGLAAAHKAYGSPSAWILFVVQNGERNVFDQRWLEYELLEKHSIRVVRQTFEQLAVSAQVVPTSRILRLKLPGQLPRGAESVEISTVYFRAGYTPNDYPTPAHYETRYLLESTVATKCPSIQLQLAGGKKVQQVLTQSIHYQRFVEGWPSIYTESGGRVRESWMGMWGLDEKGDQGVQKARDQAQNLVLKPQREGGGNNVYKGDIPAFLDTLPREEREAWIAMELIRTPEGLGNYLVRAGGGTAGAVKTEVVSELGIFGWALFGGAYGAIQEKEVGWLLRTKGKDSNEGGIAAGFSVLDSVVLYD</sequence>
<dbReference type="OrthoDB" id="2020073at2759"/>
<dbReference type="GO" id="GO:0043295">
    <property type="term" value="F:glutathione binding"/>
    <property type="evidence" value="ECO:0007669"/>
    <property type="project" value="UniProtKB-UniRule"/>
</dbReference>
<dbReference type="Proteomes" id="UP000184267">
    <property type="component" value="Unassembled WGS sequence"/>
</dbReference>
<dbReference type="UniPathway" id="UPA00142">
    <property type="reaction ID" value="UER00210"/>
</dbReference>
<comment type="similarity">
    <text evidence="2 10">Belongs to the eukaryotic GSH synthase family.</text>
</comment>
<comment type="subunit">
    <text evidence="3">Homodimer.</text>
</comment>